<dbReference type="InterPro" id="IPR000531">
    <property type="entry name" value="Beta-barrel_TonB"/>
</dbReference>
<dbReference type="PANTHER" id="PTHR30069:SF41">
    <property type="entry name" value="HEME_HEMOPEXIN UTILIZATION PROTEIN C"/>
    <property type="match status" value="1"/>
</dbReference>
<dbReference type="InterPro" id="IPR037066">
    <property type="entry name" value="Plug_dom_sf"/>
</dbReference>
<dbReference type="InterPro" id="IPR012910">
    <property type="entry name" value="Plug_dom"/>
</dbReference>
<evidence type="ECO:0000259" key="14">
    <source>
        <dbReference type="SMART" id="SM00965"/>
    </source>
</evidence>
<protein>
    <submittedName>
        <fullName evidence="15">TonB-dependent receptor</fullName>
    </submittedName>
</protein>
<evidence type="ECO:0000256" key="12">
    <source>
        <dbReference type="RuleBase" id="RU003357"/>
    </source>
</evidence>
<keyword evidence="9 11" id="KW-0472">Membrane</keyword>
<evidence type="ECO:0000256" key="8">
    <source>
        <dbReference type="ARBA" id="ARBA00023077"/>
    </source>
</evidence>
<evidence type="ECO:0000256" key="3">
    <source>
        <dbReference type="ARBA" id="ARBA00022448"/>
    </source>
</evidence>
<keyword evidence="7" id="KW-0408">Iron</keyword>
<dbReference type="InterPro" id="IPR011662">
    <property type="entry name" value="Secretin/TonB_short_N"/>
</dbReference>
<dbReference type="PROSITE" id="PS52016">
    <property type="entry name" value="TONB_DEPENDENT_REC_3"/>
    <property type="match status" value="1"/>
</dbReference>
<dbReference type="Gene3D" id="3.55.50.30">
    <property type="match status" value="1"/>
</dbReference>
<feature type="domain" description="Secretin/TonB short N-terminal" evidence="14">
    <location>
        <begin position="66"/>
        <end position="116"/>
    </location>
</feature>
<dbReference type="EMBL" id="LPZR01000115">
    <property type="protein sequence ID" value="KYO53380.1"/>
    <property type="molecule type" value="Genomic_DNA"/>
</dbReference>
<evidence type="ECO:0000256" key="11">
    <source>
        <dbReference type="PROSITE-ProRule" id="PRU01360"/>
    </source>
</evidence>
<dbReference type="Proteomes" id="UP000075787">
    <property type="component" value="Unassembled WGS sequence"/>
</dbReference>
<dbReference type="GO" id="GO:0015344">
    <property type="term" value="F:siderophore uptake transmembrane transporter activity"/>
    <property type="evidence" value="ECO:0007669"/>
    <property type="project" value="TreeGrafter"/>
</dbReference>
<keyword evidence="4 11" id="KW-1134">Transmembrane beta strand</keyword>
<dbReference type="AlphaFoldDB" id="A0A162L561"/>
<dbReference type="Pfam" id="PF07715">
    <property type="entry name" value="Plug"/>
    <property type="match status" value="1"/>
</dbReference>
<keyword evidence="6 11" id="KW-0812">Transmembrane</keyword>
<sequence length="753" mass="80054">MTMVKNMSAGRAVAAALMLGTALATGTAWTAAARAQTAAEAARHDFDIPAQKLADALPAFGRQAGIQVSAHGDLVREAMTGGVSGRLTVAAALDRLLAGTGLSHRLDAGGVVISEAAPGGGTAAGNTTLDPLMVQAARSADAFGNAADRAGSLTVTREDLERRNPATLKDVFAGEATVSVGGGQPVAQKIYVQGIEETNLAVTIDGARQNNKVFHHNATTLIDPALLKAVRVDPGVAPADAGPGALGGAIVYETADAADLLDPGEMAGGYVSTSWDSNGNTFTKGGSVYGRTTDGFEGLAFFKQADGDNYEAGNGREVSGTGAGLQSILLKGAWESTDGHRFELSGEQVQDDSVRPFRANIGRLTNRPADNRLYDLRRRNLVATYEDTTREGMWNPRVVLGWNETDLGVPSPDDTVVYSHGETTSLSGRIENRMFFTPDDSVTTGVDFYDDEAAYKDRSSDMSETATNLGLYAQARLQPVDRLRLSFGLRGDQQWFEGVNGTEIDHAGLSGNASVAWDVRDDLTLKAGYSNVFGGIALAENFVMNSGWDYSGGIKPVRSDNVTLGAEYRLDGFTFGAGVFRSRFEDARNESWRDGPAGNLDVETEGYVLSAAYGWGPGFARISYTDTRLTIEGKPGDSDIGLYLGSPVGRLIAAEIAHRFETTGLLVGATIEAGFENDDLVSEGYETLEAYQSLNLYAEYTPDVVRGLTLRGEVNNVFDQAYADRTTYGQEFSNVDPIYEPGRSVLIKATMAF</sequence>
<comment type="caution">
    <text evidence="15">The sequence shown here is derived from an EMBL/GenBank/DDBJ whole genome shotgun (WGS) entry which is preliminary data.</text>
</comment>
<keyword evidence="3 11" id="KW-0813">Transport</keyword>
<evidence type="ECO:0000256" key="1">
    <source>
        <dbReference type="ARBA" id="ARBA00004571"/>
    </source>
</evidence>
<evidence type="ECO:0000256" key="2">
    <source>
        <dbReference type="ARBA" id="ARBA00009810"/>
    </source>
</evidence>
<organism evidence="15 16">
    <name type="scientific">Tistrella mobilis</name>
    <dbReference type="NCBI Taxonomy" id="171437"/>
    <lineage>
        <taxon>Bacteria</taxon>
        <taxon>Pseudomonadati</taxon>
        <taxon>Pseudomonadota</taxon>
        <taxon>Alphaproteobacteria</taxon>
        <taxon>Geminicoccales</taxon>
        <taxon>Geminicoccaceae</taxon>
        <taxon>Tistrella</taxon>
    </lineage>
</organism>
<evidence type="ECO:0000256" key="4">
    <source>
        <dbReference type="ARBA" id="ARBA00022452"/>
    </source>
</evidence>
<name>A0A162L561_9PROT</name>
<evidence type="ECO:0000313" key="15">
    <source>
        <dbReference type="EMBL" id="KYO53380.1"/>
    </source>
</evidence>
<evidence type="ECO:0000256" key="10">
    <source>
        <dbReference type="ARBA" id="ARBA00023237"/>
    </source>
</evidence>
<comment type="similarity">
    <text evidence="2 11 12">Belongs to the TonB-dependent receptor family.</text>
</comment>
<evidence type="ECO:0000313" key="16">
    <source>
        <dbReference type="Proteomes" id="UP000075787"/>
    </source>
</evidence>
<keyword evidence="10 11" id="KW-0998">Cell outer membrane</keyword>
<proteinExistence type="inferred from homology"/>
<evidence type="ECO:0000256" key="6">
    <source>
        <dbReference type="ARBA" id="ARBA00022692"/>
    </source>
</evidence>
<gene>
    <name evidence="15" type="ORF">AUP44_26790</name>
</gene>
<dbReference type="InterPro" id="IPR036942">
    <property type="entry name" value="Beta-barrel_TonB_sf"/>
</dbReference>
<accession>A0A162L561</accession>
<feature type="signal peptide" evidence="13">
    <location>
        <begin position="1"/>
        <end position="24"/>
    </location>
</feature>
<dbReference type="SMART" id="SM00965">
    <property type="entry name" value="STN"/>
    <property type="match status" value="1"/>
</dbReference>
<dbReference type="Pfam" id="PF00593">
    <property type="entry name" value="TonB_dep_Rec_b-barrel"/>
    <property type="match status" value="1"/>
</dbReference>
<dbReference type="GO" id="GO:0009279">
    <property type="term" value="C:cell outer membrane"/>
    <property type="evidence" value="ECO:0007669"/>
    <property type="project" value="UniProtKB-SubCell"/>
</dbReference>
<dbReference type="RefSeq" id="WP_062763690.1">
    <property type="nucleotide sequence ID" value="NZ_CP121045.1"/>
</dbReference>
<dbReference type="GeneID" id="97243383"/>
<keyword evidence="5" id="KW-0406">Ion transport</keyword>
<dbReference type="Gene3D" id="2.170.130.10">
    <property type="entry name" value="TonB-dependent receptor, plug domain"/>
    <property type="match status" value="1"/>
</dbReference>
<dbReference type="Gene3D" id="2.40.170.20">
    <property type="entry name" value="TonB-dependent receptor, beta-barrel domain"/>
    <property type="match status" value="1"/>
</dbReference>
<evidence type="ECO:0000256" key="5">
    <source>
        <dbReference type="ARBA" id="ARBA00022496"/>
    </source>
</evidence>
<dbReference type="PANTHER" id="PTHR30069">
    <property type="entry name" value="TONB-DEPENDENT OUTER MEMBRANE RECEPTOR"/>
    <property type="match status" value="1"/>
</dbReference>
<keyword evidence="5" id="KW-0410">Iron transport</keyword>
<comment type="subcellular location">
    <subcellularLocation>
        <location evidence="1 11">Cell outer membrane</location>
        <topology evidence="1 11">Multi-pass membrane protein</topology>
    </subcellularLocation>
</comment>
<dbReference type="GO" id="GO:0044718">
    <property type="term" value="P:siderophore transmembrane transport"/>
    <property type="evidence" value="ECO:0007669"/>
    <property type="project" value="TreeGrafter"/>
</dbReference>
<evidence type="ECO:0000256" key="13">
    <source>
        <dbReference type="SAM" id="SignalP"/>
    </source>
</evidence>
<feature type="chain" id="PRO_5007836852" evidence="13">
    <location>
        <begin position="25"/>
        <end position="753"/>
    </location>
</feature>
<evidence type="ECO:0000256" key="9">
    <source>
        <dbReference type="ARBA" id="ARBA00023136"/>
    </source>
</evidence>
<evidence type="ECO:0000256" key="7">
    <source>
        <dbReference type="ARBA" id="ARBA00023004"/>
    </source>
</evidence>
<dbReference type="InterPro" id="IPR039426">
    <property type="entry name" value="TonB-dep_rcpt-like"/>
</dbReference>
<dbReference type="OrthoDB" id="9760494at2"/>
<keyword evidence="15" id="KW-0675">Receptor</keyword>
<dbReference type="SUPFAM" id="SSF56935">
    <property type="entry name" value="Porins"/>
    <property type="match status" value="1"/>
</dbReference>
<reference evidence="15 16" key="1">
    <citation type="submission" date="2015-12" db="EMBL/GenBank/DDBJ databases">
        <title>Genome sequence of Tistrella mobilis MCCC 1A02139.</title>
        <authorList>
            <person name="Lu L."/>
            <person name="Lai Q."/>
            <person name="Shao Z."/>
            <person name="Qian P."/>
        </authorList>
    </citation>
    <scope>NUCLEOTIDE SEQUENCE [LARGE SCALE GENOMIC DNA]</scope>
    <source>
        <strain evidence="15 16">MCCC 1A02139</strain>
    </source>
</reference>
<keyword evidence="8 12" id="KW-0798">TonB box</keyword>
<keyword evidence="13" id="KW-0732">Signal</keyword>